<proteinExistence type="predicted"/>
<protein>
    <submittedName>
        <fullName evidence="2">Uncharacterized protein</fullName>
    </submittedName>
</protein>
<dbReference type="RefSeq" id="WP_135633462.1">
    <property type="nucleotide sequence ID" value="NZ_RQFU01000005.1"/>
</dbReference>
<organism evidence="2 3">
    <name type="scientific">Leptospira yanagawae</name>
    <dbReference type="NCBI Taxonomy" id="293069"/>
    <lineage>
        <taxon>Bacteria</taxon>
        <taxon>Pseudomonadati</taxon>
        <taxon>Spirochaetota</taxon>
        <taxon>Spirochaetia</taxon>
        <taxon>Leptospirales</taxon>
        <taxon>Leptospiraceae</taxon>
        <taxon>Leptospira</taxon>
    </lineage>
</organism>
<keyword evidence="1" id="KW-1133">Transmembrane helix</keyword>
<keyword evidence="1" id="KW-0812">Transmembrane</keyword>
<reference evidence="3" key="1">
    <citation type="journal article" date="2019" name="PLoS Negl. Trop. Dis.">
        <title>Revisiting the worldwide diversity of Leptospira species in the environment.</title>
        <authorList>
            <person name="Vincent A.T."/>
            <person name="Schiettekatte O."/>
            <person name="Bourhy P."/>
            <person name="Veyrier F.J."/>
            <person name="Picardeau M."/>
        </authorList>
    </citation>
    <scope>NUCLEOTIDE SEQUENCE [LARGE SCALE GENOMIC DNA]</scope>
    <source>
        <strain evidence="3">201800272</strain>
    </source>
</reference>
<evidence type="ECO:0000313" key="3">
    <source>
        <dbReference type="Proteomes" id="UP000298200"/>
    </source>
</evidence>
<sequence length="157" mass="18557">MHEEADKKEFIVKFLNHINLGTQEEIILFTSKTSHIQIAVLIFFLVSIISIMVFPNFFPLYKLVNHSSILKFLNLNHNDVFIFLMITTFILCIKIYAFWKERNELIQSLNGFRILLDYMRVDELSLVKYLKQTFPDLAEFEIVDFTKAVFVSKLLVK</sequence>
<accession>A0ABY2M4T0</accession>
<keyword evidence="3" id="KW-1185">Reference proteome</keyword>
<keyword evidence="1" id="KW-0472">Membrane</keyword>
<name>A0ABY2M4T0_9LEPT</name>
<evidence type="ECO:0000313" key="2">
    <source>
        <dbReference type="EMBL" id="TGL24207.1"/>
    </source>
</evidence>
<feature type="transmembrane region" description="Helical" evidence="1">
    <location>
        <begin position="38"/>
        <end position="60"/>
    </location>
</feature>
<dbReference type="Proteomes" id="UP000298200">
    <property type="component" value="Unassembled WGS sequence"/>
</dbReference>
<gene>
    <name evidence="2" type="ORF">EHQ46_03565</name>
</gene>
<comment type="caution">
    <text evidence="2">The sequence shown here is derived from an EMBL/GenBank/DDBJ whole genome shotgun (WGS) entry which is preliminary data.</text>
</comment>
<evidence type="ECO:0000256" key="1">
    <source>
        <dbReference type="SAM" id="Phobius"/>
    </source>
</evidence>
<dbReference type="EMBL" id="RQFU01000005">
    <property type="protein sequence ID" value="TGL24207.1"/>
    <property type="molecule type" value="Genomic_DNA"/>
</dbReference>
<feature type="transmembrane region" description="Helical" evidence="1">
    <location>
        <begin position="80"/>
        <end position="99"/>
    </location>
</feature>